<dbReference type="Gene3D" id="3.60.20.40">
    <property type="match status" value="1"/>
</dbReference>
<accession>A0AAD9VCK4</accession>
<dbReference type="Proteomes" id="UP001249851">
    <property type="component" value="Unassembled WGS sequence"/>
</dbReference>
<evidence type="ECO:0000313" key="1">
    <source>
        <dbReference type="EMBL" id="KAK2569359.1"/>
    </source>
</evidence>
<keyword evidence="2" id="KW-1185">Reference proteome</keyword>
<name>A0AAD9VCK4_ACRCE</name>
<dbReference type="Pfam" id="PF01019">
    <property type="entry name" value="G_glu_transpept"/>
    <property type="match status" value="1"/>
</dbReference>
<dbReference type="InterPro" id="IPR029055">
    <property type="entry name" value="Ntn_hydrolases_N"/>
</dbReference>
<organism evidence="1 2">
    <name type="scientific">Acropora cervicornis</name>
    <name type="common">Staghorn coral</name>
    <dbReference type="NCBI Taxonomy" id="6130"/>
    <lineage>
        <taxon>Eukaryota</taxon>
        <taxon>Metazoa</taxon>
        <taxon>Cnidaria</taxon>
        <taxon>Anthozoa</taxon>
        <taxon>Hexacorallia</taxon>
        <taxon>Scleractinia</taxon>
        <taxon>Astrocoeniina</taxon>
        <taxon>Acroporidae</taxon>
        <taxon>Acropora</taxon>
    </lineage>
</organism>
<gene>
    <name evidence="1" type="ORF">P5673_006281</name>
</gene>
<evidence type="ECO:0000313" key="2">
    <source>
        <dbReference type="Proteomes" id="UP001249851"/>
    </source>
</evidence>
<dbReference type="InterPro" id="IPR052896">
    <property type="entry name" value="GGT-like_enzyme"/>
</dbReference>
<dbReference type="PRINTS" id="PR01210">
    <property type="entry name" value="GGTRANSPTASE"/>
</dbReference>
<dbReference type="AlphaFoldDB" id="A0AAD9VCK4"/>
<protein>
    <submittedName>
        <fullName evidence="1">Glutathione hydrolase-like YwrD proenzyme</fullName>
    </submittedName>
</protein>
<dbReference type="InterPro" id="IPR043137">
    <property type="entry name" value="GGT_ssub_C"/>
</dbReference>
<comment type="caution">
    <text evidence="1">The sequence shown here is derived from an EMBL/GenBank/DDBJ whole genome shotgun (WGS) entry which is preliminary data.</text>
</comment>
<proteinExistence type="predicted"/>
<sequence>MAEPSVSCPLPFDSRRSPVISLHGAVSSSQPLATEIGTRILRFGGNAADAAVAVAAALNVTEPCSTGIGGDAFCLFYDAAKKVVKGINGSGRAPAELNLDLLKEKGVVECESTIEKLPYNSAHTITVPGAAAAWCDTVEQFGSGKVAMIDILQPAIELAKHGFPVHPVAAHFWDKGSSCLKDPKNIYGSDLLLRGQAPGAGDVMKMPLLATTFEELCSRGKDGFYKGRIAQAIVDVVQEHGGVLSIHDLEKHYSTFDEPICTSYRGINIWEMPPNGQGLTALMALNILEGFDIKGMVHNSGDYLHMLIEALSLSFADTLWYNADPSKVKVPINGLLSKQYADQRRLLIKTHRVCDNYKRGNPFSGSDTVYFSVVDCHGNACSFINSNYTGFGTGLVPQGCGFTLQNRGANFSLDADHPNALEPLKRPYHTIIPGMATRNDDGALYACFGVMGGFMQPQGHVQVLLNMIDFGMDPQQALDMPRFCVNNQVGDLCSVFLEEGISDTAADRLRVLGHRITHPVSGHDRSVFGRGQIIARRKATCKDGPDKFVYWSGSDPRADGLAVGL</sequence>
<dbReference type="Gene3D" id="1.10.246.230">
    <property type="match status" value="1"/>
</dbReference>
<dbReference type="PANTHER" id="PTHR43881:SF1">
    <property type="entry name" value="GAMMA-GLUTAMYLTRANSPEPTIDASE (AFU_ORTHOLOGUE AFUA_4G13580)"/>
    <property type="match status" value="1"/>
</dbReference>
<dbReference type="SUPFAM" id="SSF56235">
    <property type="entry name" value="N-terminal nucleophile aminohydrolases (Ntn hydrolases)"/>
    <property type="match status" value="1"/>
</dbReference>
<dbReference type="GO" id="GO:0016787">
    <property type="term" value="F:hydrolase activity"/>
    <property type="evidence" value="ECO:0007669"/>
    <property type="project" value="UniProtKB-KW"/>
</dbReference>
<dbReference type="PANTHER" id="PTHR43881">
    <property type="entry name" value="GAMMA-GLUTAMYLTRANSPEPTIDASE (AFU_ORTHOLOGUE AFUA_4G13580)"/>
    <property type="match status" value="1"/>
</dbReference>
<keyword evidence="1" id="KW-0378">Hydrolase</keyword>
<reference evidence="1" key="2">
    <citation type="journal article" date="2023" name="Science">
        <title>Genomic signatures of disease resistance in endangered staghorn corals.</title>
        <authorList>
            <person name="Vollmer S.V."/>
            <person name="Selwyn J.D."/>
            <person name="Despard B.A."/>
            <person name="Roesel C.L."/>
        </authorList>
    </citation>
    <scope>NUCLEOTIDE SEQUENCE</scope>
    <source>
        <strain evidence="1">K2</strain>
    </source>
</reference>
<reference evidence="1" key="1">
    <citation type="journal article" date="2023" name="G3 (Bethesda)">
        <title>Whole genome assembly and annotation of the endangered Caribbean coral Acropora cervicornis.</title>
        <authorList>
            <person name="Selwyn J.D."/>
            <person name="Vollmer S.V."/>
        </authorList>
    </citation>
    <scope>NUCLEOTIDE SEQUENCE</scope>
    <source>
        <strain evidence="1">K2</strain>
    </source>
</reference>
<dbReference type="EMBL" id="JARQWQ010000010">
    <property type="protein sequence ID" value="KAK2569359.1"/>
    <property type="molecule type" value="Genomic_DNA"/>
</dbReference>